<dbReference type="AlphaFoldDB" id="A0A178EZZ1"/>
<name>A0A178EZZ1_TRIRU</name>
<accession>A0A178EZZ1</accession>
<dbReference type="Proteomes" id="UP000243015">
    <property type="component" value="Unassembled WGS sequence"/>
</dbReference>
<gene>
    <name evidence="2" type="ORF">A7C99_2811</name>
</gene>
<comment type="caution">
    <text evidence="2">The sequence shown here is derived from an EMBL/GenBank/DDBJ whole genome shotgun (WGS) entry which is preliminary data.</text>
</comment>
<sequence length="399" mass="44441">MFCIGNSHKCDPCRKSNELHEKRHKDIAALVDKIYEFDRGEGNLTLKFGDGTNGLVLYDRTTNLTPAMGVMKLAKAAVIRSLGQPESLKRTMSARDRRAEKRAKKLEKSVAKTIRRQVCRPKIPGVVLASSVEQVNKAIHGISKLESALSPEDADTFFVASILRFQEVEEQAREFAMKQDAHGGHGHHESKTPSPGKDRAEYGNINKYELPIIREILAGLNIRIDKDNADKDRKQLLVKLGEAIFTDLELLSNEAREIMKRSAGYWRFASRRTYNAMVRNSKIVNWETGEKLTEETLAAHELKRFEVARPISALGRGMPKLLSGGFAASAKGRRRGTLDIPALQRASSSAIKRPDERETHASPYSALSSLQAASQLSYGLTTRGVASVAGLRRQLQRPR</sequence>
<evidence type="ECO:0000256" key="1">
    <source>
        <dbReference type="SAM" id="MobiDB-lite"/>
    </source>
</evidence>
<dbReference type="VEuPathDB" id="FungiDB:TERG_02273"/>
<organism evidence="2 3">
    <name type="scientific">Trichophyton rubrum</name>
    <name type="common">Athlete's foot fungus</name>
    <name type="synonym">Epidermophyton rubrum</name>
    <dbReference type="NCBI Taxonomy" id="5551"/>
    <lineage>
        <taxon>Eukaryota</taxon>
        <taxon>Fungi</taxon>
        <taxon>Dikarya</taxon>
        <taxon>Ascomycota</taxon>
        <taxon>Pezizomycotina</taxon>
        <taxon>Eurotiomycetes</taxon>
        <taxon>Eurotiomycetidae</taxon>
        <taxon>Onygenales</taxon>
        <taxon>Arthrodermataceae</taxon>
        <taxon>Trichophyton</taxon>
    </lineage>
</organism>
<evidence type="ECO:0000313" key="3">
    <source>
        <dbReference type="Proteomes" id="UP000243015"/>
    </source>
</evidence>
<protein>
    <submittedName>
        <fullName evidence="2">Uncharacterized protein</fullName>
    </submittedName>
</protein>
<evidence type="ECO:0000313" key="2">
    <source>
        <dbReference type="EMBL" id="OAL65712.1"/>
    </source>
</evidence>
<dbReference type="EMBL" id="LHPM01000013">
    <property type="protein sequence ID" value="OAL65712.1"/>
    <property type="molecule type" value="Genomic_DNA"/>
</dbReference>
<reference evidence="2 3" key="1">
    <citation type="submission" date="2016-05" db="EMBL/GenBank/DDBJ databases">
        <title>Genome sequencing of Trichophyton rubrum CMCC(F)T1i isolated from hair.</title>
        <authorList>
            <person name="Zhan P."/>
            <person name="Tao Y."/>
            <person name="Liu W."/>
        </authorList>
    </citation>
    <scope>NUCLEOTIDE SEQUENCE [LARGE SCALE GENOMIC DNA]</scope>
    <source>
        <strain evidence="3">CMCC(F)T1i</strain>
    </source>
</reference>
<feature type="region of interest" description="Disordered" evidence="1">
    <location>
        <begin position="178"/>
        <end position="201"/>
    </location>
</feature>
<proteinExistence type="predicted"/>